<keyword evidence="3" id="KW-1185">Reference proteome</keyword>
<proteinExistence type="predicted"/>
<feature type="non-terminal residue" evidence="2">
    <location>
        <position position="1"/>
    </location>
</feature>
<keyword evidence="1" id="KW-0732">Signal</keyword>
<gene>
    <name evidence="2" type="ORF">RR48_06784</name>
</gene>
<evidence type="ECO:0000256" key="1">
    <source>
        <dbReference type="SAM" id="SignalP"/>
    </source>
</evidence>
<evidence type="ECO:0008006" key="4">
    <source>
        <dbReference type="Google" id="ProtNLM"/>
    </source>
</evidence>
<organism evidence="2 3">
    <name type="scientific">Papilio machaon</name>
    <name type="common">Old World swallowtail butterfly</name>
    <dbReference type="NCBI Taxonomy" id="76193"/>
    <lineage>
        <taxon>Eukaryota</taxon>
        <taxon>Metazoa</taxon>
        <taxon>Ecdysozoa</taxon>
        <taxon>Arthropoda</taxon>
        <taxon>Hexapoda</taxon>
        <taxon>Insecta</taxon>
        <taxon>Pterygota</taxon>
        <taxon>Neoptera</taxon>
        <taxon>Endopterygota</taxon>
        <taxon>Lepidoptera</taxon>
        <taxon>Glossata</taxon>
        <taxon>Ditrysia</taxon>
        <taxon>Papilionoidea</taxon>
        <taxon>Papilionidae</taxon>
        <taxon>Papilioninae</taxon>
        <taxon>Papilio</taxon>
    </lineage>
</organism>
<dbReference type="InParanoid" id="A0A194RBK9"/>
<dbReference type="AlphaFoldDB" id="A0A194RBK9"/>
<feature type="signal peptide" evidence="1">
    <location>
        <begin position="1"/>
        <end position="19"/>
    </location>
</feature>
<sequence>SYSVFSFFTLILLLTSTSSAPTPRILSTLVTGETTGLEVPRDLLAGIGAGKGAIQIVVNVHTDSQGNIEVYTN</sequence>
<accession>A0A194RBK9</accession>
<name>A0A194RBK9_PAPMA</name>
<dbReference type="EMBL" id="KQ460644">
    <property type="protein sequence ID" value="KPJ13286.1"/>
    <property type="molecule type" value="Genomic_DNA"/>
</dbReference>
<evidence type="ECO:0000313" key="3">
    <source>
        <dbReference type="Proteomes" id="UP000053240"/>
    </source>
</evidence>
<feature type="chain" id="PRO_5008265064" description="CHRD domain-containing protein" evidence="1">
    <location>
        <begin position="20"/>
        <end position="73"/>
    </location>
</feature>
<evidence type="ECO:0000313" key="2">
    <source>
        <dbReference type="EMBL" id="KPJ13286.1"/>
    </source>
</evidence>
<reference evidence="2 3" key="1">
    <citation type="journal article" date="2015" name="Nat. Commun.">
        <title>Outbred genome sequencing and CRISPR/Cas9 gene editing in butterflies.</title>
        <authorList>
            <person name="Li X."/>
            <person name="Fan D."/>
            <person name="Zhang W."/>
            <person name="Liu G."/>
            <person name="Zhang L."/>
            <person name="Zhao L."/>
            <person name="Fang X."/>
            <person name="Chen L."/>
            <person name="Dong Y."/>
            <person name="Chen Y."/>
            <person name="Ding Y."/>
            <person name="Zhao R."/>
            <person name="Feng M."/>
            <person name="Zhu Y."/>
            <person name="Feng Y."/>
            <person name="Jiang X."/>
            <person name="Zhu D."/>
            <person name="Xiang H."/>
            <person name="Feng X."/>
            <person name="Li S."/>
            <person name="Wang J."/>
            <person name="Zhang G."/>
            <person name="Kronforst M.R."/>
            <person name="Wang W."/>
        </authorList>
    </citation>
    <scope>NUCLEOTIDE SEQUENCE [LARGE SCALE GENOMIC DNA]</scope>
    <source>
        <strain evidence="2">Ya'a_city_454_Pm</strain>
        <tissue evidence="2">Whole body</tissue>
    </source>
</reference>
<protein>
    <recommendedName>
        <fullName evidence="4">CHRD domain-containing protein</fullName>
    </recommendedName>
</protein>
<dbReference type="Proteomes" id="UP000053240">
    <property type="component" value="Unassembled WGS sequence"/>
</dbReference>